<dbReference type="GO" id="GO:0005634">
    <property type="term" value="C:nucleus"/>
    <property type="evidence" value="ECO:0007669"/>
    <property type="project" value="TreeGrafter"/>
</dbReference>
<dbReference type="AlphaFoldDB" id="A0A8T0EZR3"/>
<dbReference type="InterPro" id="IPR033443">
    <property type="entry name" value="PROP1-like_PPR_dom"/>
</dbReference>
<evidence type="ECO:0000256" key="1">
    <source>
        <dbReference type="ARBA" id="ARBA00022737"/>
    </source>
</evidence>
<dbReference type="InterPro" id="IPR033490">
    <property type="entry name" value="LRP130"/>
</dbReference>
<keyword evidence="1" id="KW-0677">Repeat</keyword>
<feature type="repeat" description="PPR" evidence="2">
    <location>
        <begin position="141"/>
        <end position="175"/>
    </location>
</feature>
<gene>
    <name evidence="4" type="ORF">HNY73_010052</name>
</gene>
<dbReference type="GO" id="GO:0070129">
    <property type="term" value="P:regulation of mitochondrial translation"/>
    <property type="evidence" value="ECO:0007669"/>
    <property type="project" value="TreeGrafter"/>
</dbReference>
<evidence type="ECO:0000313" key="5">
    <source>
        <dbReference type="Proteomes" id="UP000807504"/>
    </source>
</evidence>
<dbReference type="Pfam" id="PF01535">
    <property type="entry name" value="PPR"/>
    <property type="match status" value="1"/>
</dbReference>
<dbReference type="InterPro" id="IPR011990">
    <property type="entry name" value="TPR-like_helical_dom_sf"/>
</dbReference>
<feature type="domain" description="PROP1-like PPR" evidence="3">
    <location>
        <begin position="55"/>
        <end position="227"/>
    </location>
</feature>
<name>A0A8T0EZR3_ARGBR</name>
<sequence length="1215" mass="139087">MDYAVKRTGRCSKINVKNILSLIEKLHSFSEVHGLYLLRCCGLMYMEKPAERVQLANEIWEKLHKLDVHLDVKHYNSLLKVFVDCDHQFLTSEFLASMESSKIEPNKATYLLLLQKYCNDGNLSGAGEILQCLKEKGLPINESVFTILIKGHMRANDVSGAKDILEVMRSANLSPTAESYATLSCGFAERGDIDGLNSVLAEAKDNNIVLSNKHYLDIISSWSNAENMKIVDEMLENIVDVNDWRQEIINAMLGLVYKGMDASAFKLLLRIANPENNFTNVFLKALLKCDTPKEKIISYCEEISDRRLHNYIFMNATKAAIDFGKFELALTLFEALQKKGVPVRTYNLHLLLSSFKDQEEGIWLTLKKMFELGVPAEFFTYFEYVFPSVSVSNPDAVISKIQETGHSFTAAIDPLFQFYCYHGEFDNALYLIEKYPVSVHPSFSLENYLNICKNIKNYSKACLKVLNHLLQNVGVPAQDPEVAAGVNLASLIQKDRSLFEALLRIPDEQIQLSKKSLDICSTVLRRNNPDSLKYLRRLKYFRNHPSEKKISSSITEEKEELKLLKEKGLSAQRYLLECLSSHLKERNITRINQLTEELDKQGAQYPPTVLAQLLSFYCQNNDLEKAEKYFKVLKNDCPTFNIDSLKVIDYATLLIKYSKLDDAVNAIKMECQELHLFGYADAAFRKGVRNLLNIAIETGNSDLVKSLQDSFSFHAETLQANVLYEPLIKMHLYKNDLDSAINEFEKCVKNHRVAPCLKLLMKKCIVTENPTKLQIVIKTASTLSRKQVVLYDLVIALLETGRRSEAKKIMGNLKDKSYSSYLEDICTQMYNQNRVCDILELVNLLWLVDHIDREKIVQYIFKLSSERNDLKTAQDLYNFISKSFKLNDEIIEIFSNLLSKNRQQAPFTVSKSDVSDFLQCLQVKDAHLALKNLQRMKKGIVRTLGFNDMTNCLDLLLKNKLLNDFSQNVNAMSYVIENANEILKPLLEKYSSCGDIDSLVEIANFFPDFALKKCSFNNYLSKGYISSEKHEDLLFELEKCCDKRNKLFSVFAFEELLKRPDLEERVINLAKKYLKSNFDMPIAVVWAHYLIQGRYEEAEALYKLHSVPADKIDTLVLRTVRQQENVILGKAYISVINSIDAPKRCKERTYGTVLDVLVLKEMYDDAAGLVAEAQAKDIDLEKHYQSTLITLKNALEREKKKVQFFTPIEGHVISE</sequence>
<dbReference type="EMBL" id="JABXBU010000030">
    <property type="protein sequence ID" value="KAF8784364.1"/>
    <property type="molecule type" value="Genomic_DNA"/>
</dbReference>
<dbReference type="InterPro" id="IPR002885">
    <property type="entry name" value="PPR_rpt"/>
</dbReference>
<reference evidence="4" key="2">
    <citation type="submission" date="2020-06" db="EMBL/GenBank/DDBJ databases">
        <authorList>
            <person name="Sheffer M."/>
        </authorList>
    </citation>
    <scope>NUCLEOTIDE SEQUENCE</scope>
</reference>
<proteinExistence type="predicted"/>
<dbReference type="PROSITE" id="PS51375">
    <property type="entry name" value="PPR"/>
    <property type="match status" value="2"/>
</dbReference>
<reference evidence="4" key="1">
    <citation type="journal article" date="2020" name="bioRxiv">
        <title>Chromosome-level reference genome of the European wasp spider Argiope bruennichi: a resource for studies on range expansion and evolutionary adaptation.</title>
        <authorList>
            <person name="Sheffer M.M."/>
            <person name="Hoppe A."/>
            <person name="Krehenwinkel H."/>
            <person name="Uhl G."/>
            <person name="Kuss A.W."/>
            <person name="Jensen L."/>
            <person name="Jensen C."/>
            <person name="Gillespie R.G."/>
            <person name="Hoff K.J."/>
            <person name="Prost S."/>
        </authorList>
    </citation>
    <scope>NUCLEOTIDE SEQUENCE</scope>
</reference>
<protein>
    <submittedName>
        <fullName evidence="4">Leucine-rich PPR motif-containing protein like</fullName>
    </submittedName>
</protein>
<keyword evidence="5" id="KW-1185">Reference proteome</keyword>
<evidence type="ECO:0000259" key="3">
    <source>
        <dbReference type="Pfam" id="PF17177"/>
    </source>
</evidence>
<dbReference type="Proteomes" id="UP000807504">
    <property type="component" value="Unassembled WGS sequence"/>
</dbReference>
<dbReference type="PANTHER" id="PTHR46669">
    <property type="entry name" value="LEUCINE-RICH PPR MOTIF-CONTAINING PROTEIN, MITOCHONDRIAL"/>
    <property type="match status" value="1"/>
</dbReference>
<dbReference type="GO" id="GO:0003730">
    <property type="term" value="F:mRNA 3'-UTR binding"/>
    <property type="evidence" value="ECO:0007669"/>
    <property type="project" value="TreeGrafter"/>
</dbReference>
<comment type="caution">
    <text evidence="4">The sequence shown here is derived from an EMBL/GenBank/DDBJ whole genome shotgun (WGS) entry which is preliminary data.</text>
</comment>
<dbReference type="PANTHER" id="PTHR46669:SF1">
    <property type="entry name" value="LEUCINE-RICH PPR MOTIF-CONTAINING PROTEIN, MITOCHONDRIAL"/>
    <property type="match status" value="1"/>
</dbReference>
<dbReference type="Pfam" id="PF17177">
    <property type="entry name" value="PPR_long"/>
    <property type="match status" value="1"/>
</dbReference>
<dbReference type="Gene3D" id="1.25.40.10">
    <property type="entry name" value="Tetratricopeptide repeat domain"/>
    <property type="match status" value="1"/>
</dbReference>
<accession>A0A8T0EZR3</accession>
<organism evidence="4 5">
    <name type="scientific">Argiope bruennichi</name>
    <name type="common">Wasp spider</name>
    <name type="synonym">Aranea bruennichi</name>
    <dbReference type="NCBI Taxonomy" id="94029"/>
    <lineage>
        <taxon>Eukaryota</taxon>
        <taxon>Metazoa</taxon>
        <taxon>Ecdysozoa</taxon>
        <taxon>Arthropoda</taxon>
        <taxon>Chelicerata</taxon>
        <taxon>Arachnida</taxon>
        <taxon>Araneae</taxon>
        <taxon>Araneomorphae</taxon>
        <taxon>Entelegynae</taxon>
        <taxon>Araneoidea</taxon>
        <taxon>Araneidae</taxon>
        <taxon>Argiope</taxon>
    </lineage>
</organism>
<evidence type="ECO:0000313" key="4">
    <source>
        <dbReference type="EMBL" id="KAF8784364.1"/>
    </source>
</evidence>
<evidence type="ECO:0000256" key="2">
    <source>
        <dbReference type="PROSITE-ProRule" id="PRU00708"/>
    </source>
</evidence>
<dbReference type="GO" id="GO:0005739">
    <property type="term" value="C:mitochondrion"/>
    <property type="evidence" value="ECO:0007669"/>
    <property type="project" value="TreeGrafter"/>
</dbReference>
<feature type="repeat" description="PPR" evidence="2">
    <location>
        <begin position="106"/>
        <end position="140"/>
    </location>
</feature>
<dbReference type="NCBIfam" id="TIGR00756">
    <property type="entry name" value="PPR"/>
    <property type="match status" value="1"/>
</dbReference>